<protein>
    <submittedName>
        <fullName evidence="2">Uncharacterized protein</fullName>
    </submittedName>
</protein>
<dbReference type="Proteomes" id="UP001497512">
    <property type="component" value="Chromosome 5"/>
</dbReference>
<proteinExistence type="predicted"/>
<accession>A0ABP0UQ22</accession>
<dbReference type="EMBL" id="OZ019897">
    <property type="protein sequence ID" value="CAK9227022.1"/>
    <property type="molecule type" value="Genomic_DNA"/>
</dbReference>
<evidence type="ECO:0000313" key="2">
    <source>
        <dbReference type="EMBL" id="CAK9227022.1"/>
    </source>
</evidence>
<feature type="region of interest" description="Disordered" evidence="1">
    <location>
        <begin position="602"/>
        <end position="640"/>
    </location>
</feature>
<gene>
    <name evidence="2" type="ORF">CSSPTR1EN2_LOCUS18531</name>
</gene>
<feature type="region of interest" description="Disordered" evidence="1">
    <location>
        <begin position="289"/>
        <end position="313"/>
    </location>
</feature>
<feature type="region of interest" description="Disordered" evidence="1">
    <location>
        <begin position="534"/>
        <end position="554"/>
    </location>
</feature>
<evidence type="ECO:0000313" key="3">
    <source>
        <dbReference type="Proteomes" id="UP001497512"/>
    </source>
</evidence>
<reference evidence="2" key="1">
    <citation type="submission" date="2024-02" db="EMBL/GenBank/DDBJ databases">
        <authorList>
            <consortium name="ELIXIR-Norway"/>
            <consortium name="Elixir Norway"/>
        </authorList>
    </citation>
    <scope>NUCLEOTIDE SEQUENCE</scope>
</reference>
<name>A0ABP0UQ22_9BRYO</name>
<feature type="compositionally biased region" description="Polar residues" evidence="1">
    <location>
        <begin position="289"/>
        <end position="300"/>
    </location>
</feature>
<keyword evidence="3" id="KW-1185">Reference proteome</keyword>
<organism evidence="2 3">
    <name type="scientific">Sphagnum troendelagicum</name>
    <dbReference type="NCBI Taxonomy" id="128251"/>
    <lineage>
        <taxon>Eukaryota</taxon>
        <taxon>Viridiplantae</taxon>
        <taxon>Streptophyta</taxon>
        <taxon>Embryophyta</taxon>
        <taxon>Bryophyta</taxon>
        <taxon>Sphagnophytina</taxon>
        <taxon>Sphagnopsida</taxon>
        <taxon>Sphagnales</taxon>
        <taxon>Sphagnaceae</taxon>
        <taxon>Sphagnum</taxon>
    </lineage>
</organism>
<evidence type="ECO:0000256" key="1">
    <source>
        <dbReference type="SAM" id="MobiDB-lite"/>
    </source>
</evidence>
<sequence length="743" mass="80643">MTNYLLSPLGSKRQLLSSNAIGSGGTHDSVLKLAGLGQLVREDKFSAAAAPHEQKFVARKSKYQYPGACDNSEFLVYQDPLSALASGKYASTNLAVTTTVPPISPNLDRSLSSKFHEFGPSVEDYLMSSSVDSLVGATSPQQKDDISLSFRKFHEAETIYKELDTVTDTNLFSAEDGGGGGAKGFELSRNICGDEERIEILEQLQDPETKQATTATDRAQDAAKIGVQHERMEAMKLVAERLKSSGFGNKSVDRLRENTKEVKASLHYQKLGDGINLDQEKVVKLQQQGGASPGITNNLWPQEEPCEEGTGSRRNCNSWSNNHNHHPCDAASLPRFATNLKRDSHEDDESVLKSLSRGAAAGCQGGGLLEVAAVKNVGDGQARDIHQNSGTLKKEWSGHESLHSSSIGQCSPFRKHKRMFPEAVAMGSLQNRAPWPRAYEDHSLAAPLQPPHVQDFLAMRDSSFSSRKVVAETHDSGCHQTLKWSGAAYRSPDVVLHASDPSTAEINTAAKKNYPPSSPSVSLAQDPFERRISCSTPLDETPAENQTLTRGTSYSETNGLITQLMNTEQSPYLQVPALTTNKPIKPSPSRELQTMENDTLGTVSLSNTNAKKRSRSLANEQLPADSNEFPSSKRQEVTTEPCSTSTLEHELELCHSSVPGVAPAAGDLMNSNVSVSSATPVVPYARDLMEVEDWINLLAAGLGGDPEEYTHQDDGFVPMEINTGPQSPMSDFTGGMAMLFDYM</sequence>